<dbReference type="GO" id="GO:0043138">
    <property type="term" value="F:3'-5' DNA helicase activity"/>
    <property type="evidence" value="ECO:0007669"/>
    <property type="project" value="UniProtKB-EC"/>
</dbReference>
<gene>
    <name evidence="16" type="ORF">A5CBH24_21940</name>
</gene>
<reference evidence="17" key="1">
    <citation type="submission" date="2019-06" db="EMBL/GenBank/DDBJ databases">
        <title>Alistipes onderdonkii subsp. vulgaris subsp. nov., Alistipes dispar sp. nov. and Alistipes communis sp. nov., isolated from human faeces, and creation of Alistipes onderdonkii subsp. onderdonkii subsp. nov.</title>
        <authorList>
            <person name="Sakamoto M."/>
            <person name="Ikeyama N."/>
            <person name="Ogata Y."/>
            <person name="Suda W."/>
            <person name="Iino T."/>
            <person name="Hattori M."/>
            <person name="Ohkuma M."/>
        </authorList>
    </citation>
    <scope>NUCLEOTIDE SEQUENCE [LARGE SCALE GENOMIC DNA]</scope>
    <source>
        <strain evidence="17">5CBH24</strain>
    </source>
</reference>
<sequence>MRAKILNASAGSGKTYQLAYKYVHDVIERPESYSAILAVTFTNKATEEMKTRILKEINTLASGQRSGYMSLLRRETGLDEAEIRRRARTARTRILHNYSRFTVLTIDRFFQRILRAFIKELGIDLNYNIELETASVLTKSADALVEQITSDPELQRWLTDFVQERIDDGAKWDIRDGILALGDELFKERNRDALAAAGDKETLVRQVNEATTRSAASKRHFQAIGKQAVERMNQTGVTPESFKGGRNSFAQIFRKVAAGEIVPPTKTVRTCALSTDGWCTKTASPAVVAAAALLQPLLAELCAFYDEHVRLWNTAELLRENYRSFALLTDLYAKVRELCDEQNVLFLSETKQILSKFIGRNDAPFIYEKVGNRFERFMIDEFQDTSVKEWQNFLPLLHNAMAQSEQTSVLLVGDIKQSIYRWRGGDWKILHSGAVEALGADNVEVKPLEENWRSLRGIVNFNNLLIDRVVEIDSTALCGTLDEGVAKGAIAQPLAAQLGRTLAEAYASHTQRPCKQSRNEGYVHIETFAGDPPLIERIKETIDRGFRPKEIVVLVRGRNDGARVAEQLLDFKRRNDDPRYRFDIMTQEALVIGRAPVSGFVAAALRLAVEQQDSVRKAVYNRYLGRAFDAQLPPEEADFLRTIRLLSPEEAFEKLVMRYGLDRRSGETAYLQAIHEQIIGFSTGRVADIPLFLDWWEEQGAARSLSVDESESTIEIMTVHKAKGLEKKVVLIPYCNWPLDPKTGGGANNVVWAAPRTEQVETAPLAALGEFPVRYKRTMGESLFSEAYYRELVYTHVDNINLLYVALTRAVEVLCIFIPQSQRGANVGSLLLQSLGHDGDVARLGSTTGRYTAGEAGETFEFGVAAAPEPEEEQSAERPLHVVLDDYPTTVPDLRLRLPSDRYFEQGEEVELAPRNLGILMHRAFENATTREEIDDNIRRAVADAALSPTDAEALAGAIGRQFDDPLVAGWFDDGWNIVRNENEIIVPHRTRIRRTRREQTAERTIRRPDRVMVKEGRAVVVDYKFGLRENPDHRRQLGEYIELLREIGYTQVEGYLWYVRMERIVSIDG</sequence>
<organism evidence="16 17">
    <name type="scientific">Alistipes communis</name>
    <dbReference type="NCBI Taxonomy" id="2585118"/>
    <lineage>
        <taxon>Bacteria</taxon>
        <taxon>Pseudomonadati</taxon>
        <taxon>Bacteroidota</taxon>
        <taxon>Bacteroidia</taxon>
        <taxon>Bacteroidales</taxon>
        <taxon>Rikenellaceae</taxon>
        <taxon>Alistipes</taxon>
    </lineage>
</organism>
<name>A0A4Y1WV43_9BACT</name>
<evidence type="ECO:0000256" key="9">
    <source>
        <dbReference type="ARBA" id="ARBA00023204"/>
    </source>
</evidence>
<keyword evidence="7 14" id="KW-0067">ATP-binding</keyword>
<keyword evidence="10" id="KW-0413">Isomerase</keyword>
<keyword evidence="5 14" id="KW-0347">Helicase</keyword>
<keyword evidence="9" id="KW-0234">DNA repair</keyword>
<dbReference type="EMBL" id="AP019735">
    <property type="protein sequence ID" value="BBL04881.1"/>
    <property type="molecule type" value="Genomic_DNA"/>
</dbReference>
<evidence type="ECO:0000256" key="14">
    <source>
        <dbReference type="PROSITE-ProRule" id="PRU00560"/>
    </source>
</evidence>
<evidence type="ECO:0000313" key="17">
    <source>
        <dbReference type="Proteomes" id="UP000318946"/>
    </source>
</evidence>
<dbReference type="GO" id="GO:0005524">
    <property type="term" value="F:ATP binding"/>
    <property type="evidence" value="ECO:0007669"/>
    <property type="project" value="UniProtKB-UniRule"/>
</dbReference>
<evidence type="ECO:0000256" key="5">
    <source>
        <dbReference type="ARBA" id="ARBA00022806"/>
    </source>
</evidence>
<dbReference type="Proteomes" id="UP000318946">
    <property type="component" value="Chromosome"/>
</dbReference>
<dbReference type="InterPro" id="IPR000212">
    <property type="entry name" value="DNA_helicase_UvrD/REP"/>
</dbReference>
<dbReference type="PROSITE" id="PS51198">
    <property type="entry name" value="UVRD_HELICASE_ATP_BIND"/>
    <property type="match status" value="1"/>
</dbReference>
<keyword evidence="6" id="KW-0269">Exonuclease</keyword>
<dbReference type="GeneID" id="78342908"/>
<dbReference type="GO" id="GO:0000725">
    <property type="term" value="P:recombinational repair"/>
    <property type="evidence" value="ECO:0007669"/>
    <property type="project" value="TreeGrafter"/>
</dbReference>
<evidence type="ECO:0000256" key="3">
    <source>
        <dbReference type="ARBA" id="ARBA00022763"/>
    </source>
</evidence>
<dbReference type="InterPro" id="IPR027417">
    <property type="entry name" value="P-loop_NTPase"/>
</dbReference>
<keyword evidence="2 14" id="KW-0547">Nucleotide-binding</keyword>
<evidence type="ECO:0000256" key="8">
    <source>
        <dbReference type="ARBA" id="ARBA00023125"/>
    </source>
</evidence>
<feature type="binding site" evidence="14">
    <location>
        <begin position="8"/>
        <end position="15"/>
    </location>
    <ligand>
        <name>ATP</name>
        <dbReference type="ChEBI" id="CHEBI:30616"/>
    </ligand>
</feature>
<evidence type="ECO:0000256" key="6">
    <source>
        <dbReference type="ARBA" id="ARBA00022839"/>
    </source>
</evidence>
<dbReference type="PANTHER" id="PTHR11070">
    <property type="entry name" value="UVRD / RECB / PCRA DNA HELICASE FAMILY MEMBER"/>
    <property type="match status" value="1"/>
</dbReference>
<dbReference type="InterPro" id="IPR014016">
    <property type="entry name" value="UvrD-like_ATP-bd"/>
</dbReference>
<keyword evidence="4 14" id="KW-0378">Hydrolase</keyword>
<dbReference type="PANTHER" id="PTHR11070:SF67">
    <property type="entry name" value="DNA 3'-5' HELICASE"/>
    <property type="match status" value="1"/>
</dbReference>
<evidence type="ECO:0000256" key="10">
    <source>
        <dbReference type="ARBA" id="ARBA00023235"/>
    </source>
</evidence>
<comment type="catalytic activity">
    <reaction evidence="11">
        <text>Couples ATP hydrolysis with the unwinding of duplex DNA by translocating in the 3'-5' direction.</text>
        <dbReference type="EC" id="5.6.2.4"/>
    </reaction>
</comment>
<evidence type="ECO:0000256" key="4">
    <source>
        <dbReference type="ARBA" id="ARBA00022801"/>
    </source>
</evidence>
<protein>
    <recommendedName>
        <fullName evidence="12">DNA 3'-5' helicase</fullName>
        <ecNumber evidence="12">5.6.2.4</ecNumber>
    </recommendedName>
</protein>
<evidence type="ECO:0000256" key="7">
    <source>
        <dbReference type="ARBA" id="ARBA00022840"/>
    </source>
</evidence>
<accession>A0A4Y1WV43</accession>
<dbReference type="EC" id="5.6.2.4" evidence="12"/>
<dbReference type="InterPro" id="IPR014017">
    <property type="entry name" value="DNA_helicase_UvrD-like_C"/>
</dbReference>
<evidence type="ECO:0000256" key="2">
    <source>
        <dbReference type="ARBA" id="ARBA00022741"/>
    </source>
</evidence>
<dbReference type="GO" id="GO:0003677">
    <property type="term" value="F:DNA binding"/>
    <property type="evidence" value="ECO:0007669"/>
    <property type="project" value="UniProtKB-KW"/>
</dbReference>
<dbReference type="Pfam" id="PF12705">
    <property type="entry name" value="PDDEXK_1"/>
    <property type="match status" value="1"/>
</dbReference>
<dbReference type="RefSeq" id="WP_141413204.1">
    <property type="nucleotide sequence ID" value="NZ_AP019735.1"/>
</dbReference>
<comment type="catalytic activity">
    <reaction evidence="13">
        <text>ATP + H2O = ADP + phosphate + H(+)</text>
        <dbReference type="Rhea" id="RHEA:13065"/>
        <dbReference type="ChEBI" id="CHEBI:15377"/>
        <dbReference type="ChEBI" id="CHEBI:15378"/>
        <dbReference type="ChEBI" id="CHEBI:30616"/>
        <dbReference type="ChEBI" id="CHEBI:43474"/>
        <dbReference type="ChEBI" id="CHEBI:456216"/>
        <dbReference type="EC" id="5.6.2.4"/>
    </reaction>
</comment>
<keyword evidence="17" id="KW-1185">Reference proteome</keyword>
<dbReference type="InterPro" id="IPR038726">
    <property type="entry name" value="PDDEXK_AddAB-type"/>
</dbReference>
<dbReference type="GO" id="GO:0005829">
    <property type="term" value="C:cytosol"/>
    <property type="evidence" value="ECO:0007669"/>
    <property type="project" value="TreeGrafter"/>
</dbReference>
<evidence type="ECO:0000256" key="1">
    <source>
        <dbReference type="ARBA" id="ARBA00022722"/>
    </source>
</evidence>
<dbReference type="AlphaFoldDB" id="A0A4Y1WV43"/>
<evidence type="ECO:0000256" key="12">
    <source>
        <dbReference type="ARBA" id="ARBA00034808"/>
    </source>
</evidence>
<dbReference type="InterPro" id="IPR011604">
    <property type="entry name" value="PDDEXK-like_dom_sf"/>
</dbReference>
<dbReference type="Gene3D" id="3.90.320.10">
    <property type="match status" value="1"/>
</dbReference>
<dbReference type="Gene3D" id="3.40.50.300">
    <property type="entry name" value="P-loop containing nucleotide triphosphate hydrolases"/>
    <property type="match status" value="2"/>
</dbReference>
<evidence type="ECO:0000313" key="16">
    <source>
        <dbReference type="EMBL" id="BBL04881.1"/>
    </source>
</evidence>
<dbReference type="SUPFAM" id="SSF52540">
    <property type="entry name" value="P-loop containing nucleoside triphosphate hydrolases"/>
    <property type="match status" value="1"/>
</dbReference>
<keyword evidence="8" id="KW-0238">DNA-binding</keyword>
<keyword evidence="1" id="KW-0540">Nuclease</keyword>
<evidence type="ECO:0000256" key="13">
    <source>
        <dbReference type="ARBA" id="ARBA00048988"/>
    </source>
</evidence>
<dbReference type="OrthoDB" id="9810135at2"/>
<feature type="domain" description="UvrD-like helicase ATP-binding" evidence="15">
    <location>
        <begin position="1"/>
        <end position="455"/>
    </location>
</feature>
<dbReference type="Pfam" id="PF00580">
    <property type="entry name" value="UvrD-helicase"/>
    <property type="match status" value="1"/>
</dbReference>
<proteinExistence type="predicted"/>
<dbReference type="Gene3D" id="1.10.3170.10">
    <property type="entry name" value="Recbcd, chain B, domain 2"/>
    <property type="match status" value="1"/>
</dbReference>
<evidence type="ECO:0000259" key="15">
    <source>
        <dbReference type="PROSITE" id="PS51198"/>
    </source>
</evidence>
<dbReference type="GO" id="GO:0004527">
    <property type="term" value="F:exonuclease activity"/>
    <property type="evidence" value="ECO:0007669"/>
    <property type="project" value="UniProtKB-KW"/>
</dbReference>
<dbReference type="KEGG" id="acou:A5CBH24_21940"/>
<keyword evidence="3" id="KW-0227">DNA damage</keyword>
<evidence type="ECO:0000256" key="11">
    <source>
        <dbReference type="ARBA" id="ARBA00034617"/>
    </source>
</evidence>
<dbReference type="Pfam" id="PF13361">
    <property type="entry name" value="UvrD_C"/>
    <property type="match status" value="1"/>
</dbReference>